<sequence>MTVTFPTAERDRVCAPVAHMTLYFKPGYPPLNMNQIKHVSDAYYGASPQSYIQPFLPNADKVVLGVGT</sequence>
<evidence type="ECO:0000313" key="2">
    <source>
        <dbReference type="Proteomes" id="UP000054560"/>
    </source>
</evidence>
<reference evidence="1 2" key="1">
    <citation type="submission" date="2011-02" db="EMBL/GenBank/DDBJ databases">
        <title>The Genome Sequence of Sphaeroforma arctica JP610.</title>
        <authorList>
            <consortium name="The Broad Institute Genome Sequencing Platform"/>
            <person name="Russ C."/>
            <person name="Cuomo C."/>
            <person name="Young S.K."/>
            <person name="Zeng Q."/>
            <person name="Gargeya S."/>
            <person name="Alvarado L."/>
            <person name="Berlin A."/>
            <person name="Chapman S.B."/>
            <person name="Chen Z."/>
            <person name="Freedman E."/>
            <person name="Gellesch M."/>
            <person name="Goldberg J."/>
            <person name="Griggs A."/>
            <person name="Gujja S."/>
            <person name="Heilman E."/>
            <person name="Heiman D."/>
            <person name="Howarth C."/>
            <person name="Mehta T."/>
            <person name="Neiman D."/>
            <person name="Pearson M."/>
            <person name="Roberts A."/>
            <person name="Saif S."/>
            <person name="Shea T."/>
            <person name="Shenoy N."/>
            <person name="Sisk P."/>
            <person name="Stolte C."/>
            <person name="Sykes S."/>
            <person name="White J."/>
            <person name="Yandava C."/>
            <person name="Burger G."/>
            <person name="Gray M.W."/>
            <person name="Holland P.W.H."/>
            <person name="King N."/>
            <person name="Lang F.B.F."/>
            <person name="Roger A.J."/>
            <person name="Ruiz-Trillo I."/>
            <person name="Haas B."/>
            <person name="Nusbaum C."/>
            <person name="Birren B."/>
        </authorList>
    </citation>
    <scope>NUCLEOTIDE SEQUENCE [LARGE SCALE GENOMIC DNA]</scope>
    <source>
        <strain evidence="1 2">JP610</strain>
    </source>
</reference>
<keyword evidence="2" id="KW-1185">Reference proteome</keyword>
<dbReference type="RefSeq" id="XP_014144622.1">
    <property type="nucleotide sequence ID" value="XM_014289147.1"/>
</dbReference>
<evidence type="ECO:0000313" key="1">
    <source>
        <dbReference type="EMBL" id="KNC70720.1"/>
    </source>
</evidence>
<proteinExistence type="predicted"/>
<dbReference type="AlphaFoldDB" id="A0A0L0F1U9"/>
<name>A0A0L0F1U9_9EUKA</name>
<gene>
    <name evidence="1" type="ORF">SARC_16749</name>
</gene>
<dbReference type="GeneID" id="25917253"/>
<feature type="non-terminal residue" evidence="1">
    <location>
        <position position="68"/>
    </location>
</feature>
<dbReference type="EMBL" id="KQ250376">
    <property type="protein sequence ID" value="KNC70720.1"/>
    <property type="molecule type" value="Genomic_DNA"/>
</dbReference>
<protein>
    <submittedName>
        <fullName evidence="1">Uncharacterized protein</fullName>
    </submittedName>
</protein>
<accession>A0A0L0F1U9</accession>
<dbReference type="Proteomes" id="UP000054560">
    <property type="component" value="Unassembled WGS sequence"/>
</dbReference>
<organism evidence="1 2">
    <name type="scientific">Sphaeroforma arctica JP610</name>
    <dbReference type="NCBI Taxonomy" id="667725"/>
    <lineage>
        <taxon>Eukaryota</taxon>
        <taxon>Ichthyosporea</taxon>
        <taxon>Ichthyophonida</taxon>
        <taxon>Sphaeroforma</taxon>
    </lineage>
</organism>